<protein>
    <recommendedName>
        <fullName evidence="2">Cupin type-2 domain-containing protein</fullName>
    </recommendedName>
</protein>
<dbReference type="RefSeq" id="WP_188470709.1">
    <property type="nucleotide sequence ID" value="NZ_BMFZ01000002.1"/>
</dbReference>
<keyword evidence="4" id="KW-1185">Reference proteome</keyword>
<dbReference type="PANTHER" id="PTHR35848:SF6">
    <property type="entry name" value="CUPIN TYPE-2 DOMAIN-CONTAINING PROTEIN"/>
    <property type="match status" value="1"/>
</dbReference>
<dbReference type="InterPro" id="IPR014710">
    <property type="entry name" value="RmlC-like_jellyroll"/>
</dbReference>
<dbReference type="Gene3D" id="2.60.120.10">
    <property type="entry name" value="Jelly Rolls"/>
    <property type="match status" value="1"/>
</dbReference>
<dbReference type="PANTHER" id="PTHR35848">
    <property type="entry name" value="OXALATE-BINDING PROTEIN"/>
    <property type="match status" value="1"/>
</dbReference>
<keyword evidence="1" id="KW-0479">Metal-binding</keyword>
<comment type="caution">
    <text evidence="3">The sequence shown here is derived from an EMBL/GenBank/DDBJ whole genome shotgun (WGS) entry which is preliminary data.</text>
</comment>
<dbReference type="InterPro" id="IPR013096">
    <property type="entry name" value="Cupin_2"/>
</dbReference>
<dbReference type="EMBL" id="BMFZ01000002">
    <property type="protein sequence ID" value="GGA35740.1"/>
    <property type="molecule type" value="Genomic_DNA"/>
</dbReference>
<dbReference type="InterPro" id="IPR011051">
    <property type="entry name" value="RmlC_Cupin_sf"/>
</dbReference>
<feature type="domain" description="Cupin type-2" evidence="2">
    <location>
        <begin position="74"/>
        <end position="141"/>
    </location>
</feature>
<dbReference type="InterPro" id="IPR051610">
    <property type="entry name" value="GPI/OXD"/>
</dbReference>
<evidence type="ECO:0000259" key="2">
    <source>
        <dbReference type="Pfam" id="PF07883"/>
    </source>
</evidence>
<evidence type="ECO:0000256" key="1">
    <source>
        <dbReference type="ARBA" id="ARBA00022723"/>
    </source>
</evidence>
<accession>A0ABQ1G2B7</accession>
<proteinExistence type="predicted"/>
<evidence type="ECO:0000313" key="4">
    <source>
        <dbReference type="Proteomes" id="UP000627464"/>
    </source>
</evidence>
<reference evidence="4" key="1">
    <citation type="journal article" date="2019" name="Int. J. Syst. Evol. Microbiol.">
        <title>The Global Catalogue of Microorganisms (GCM) 10K type strain sequencing project: providing services to taxonomists for standard genome sequencing and annotation.</title>
        <authorList>
            <consortium name="The Broad Institute Genomics Platform"/>
            <consortium name="The Broad Institute Genome Sequencing Center for Infectious Disease"/>
            <person name="Wu L."/>
            <person name="Ma J."/>
        </authorList>
    </citation>
    <scope>NUCLEOTIDE SEQUENCE [LARGE SCALE GENOMIC DNA]</scope>
    <source>
        <strain evidence="4">CGMCC 1.12806</strain>
    </source>
</reference>
<gene>
    <name evidence="3" type="ORF">GCM10011328_08200</name>
</gene>
<dbReference type="SUPFAM" id="SSF51182">
    <property type="entry name" value="RmlC-like cupins"/>
    <property type="match status" value="1"/>
</dbReference>
<sequence length="167" mass="18953">MTEHNVLQQGNLRSFSRYLVDNQRPREESVIWKQSSILLALQTEGFTPRGALFLENPHREKQGETLHDLSVTVQVIPANDHTTSHSHSFWHLYVVISGRGELVLDNQSPTPLASGDVIYVPAWSEHQFINQENENLVLYVIQNLPGMAKQGTLLRNDGDKTYSPHSK</sequence>
<evidence type="ECO:0000313" key="3">
    <source>
        <dbReference type="EMBL" id="GGA35740.1"/>
    </source>
</evidence>
<dbReference type="Proteomes" id="UP000627464">
    <property type="component" value="Unassembled WGS sequence"/>
</dbReference>
<organism evidence="3 4">
    <name type="scientific">Hafnia psychrotolerans</name>
    <dbReference type="NCBI Taxonomy" id="1477018"/>
    <lineage>
        <taxon>Bacteria</taxon>
        <taxon>Pseudomonadati</taxon>
        <taxon>Pseudomonadota</taxon>
        <taxon>Gammaproteobacteria</taxon>
        <taxon>Enterobacterales</taxon>
        <taxon>Hafniaceae</taxon>
        <taxon>Hafnia</taxon>
    </lineage>
</organism>
<dbReference type="Pfam" id="PF07883">
    <property type="entry name" value="Cupin_2"/>
    <property type="match status" value="1"/>
</dbReference>
<name>A0ABQ1G2B7_9GAMM</name>